<dbReference type="AlphaFoldDB" id="A0A0P7BWN4"/>
<dbReference type="STRING" id="78410.A0A0P7BWN4"/>
<evidence type="ECO:0000313" key="4">
    <source>
        <dbReference type="EMBL" id="KPM46385.1"/>
    </source>
</evidence>
<evidence type="ECO:0000259" key="3">
    <source>
        <dbReference type="Pfam" id="PF00144"/>
    </source>
</evidence>
<keyword evidence="5" id="KW-1185">Reference proteome</keyword>
<sequence>MECPSHVNIIFEDVTGEKDGLPGFQIKSVDSSGKELCSGAKGARFLTSEDKRQVDGRTVFWVASCTKIVVTIAVIQCVERGLVTLDSVPTDILPELQQLNVLQGWTADGQPILASPKRYPTIREILSHQSGICVDISEPAVTKWLDYVEATSNSQSGKLQDLLYPMVFSPGQGWTYSVGMDWMGHLVSRLNGNVSLGEYFRSNIFEPLGLRDTTFNPLTDTAFNTRLTGTHSRQLDGSLELASENAGDKYAKSGFHNGGGGLWSTAEDLCKLLHGVFLDAESTKILGSDSIREIFTPCLADPRKFEDRVAKMTREQDLNILPQIPISTPKNFGLGVALNLAELETGLSAGSGQWSGFPNCYWWVDLKKGVAGVMVASVLNFADKKALKALERFQTLSYKKLEEYKRASQ</sequence>
<dbReference type="PANTHER" id="PTHR43283">
    <property type="entry name" value="BETA-LACTAMASE-RELATED"/>
    <property type="match status" value="1"/>
</dbReference>
<dbReference type="EMBL" id="LKCW01000001">
    <property type="protein sequence ID" value="KPM46385.1"/>
    <property type="molecule type" value="Genomic_DNA"/>
</dbReference>
<evidence type="ECO:0000313" key="5">
    <source>
        <dbReference type="Proteomes" id="UP000050424"/>
    </source>
</evidence>
<reference evidence="4 5" key="1">
    <citation type="submission" date="2015-09" db="EMBL/GenBank/DDBJ databases">
        <title>Draft genome of a European isolate of the apple canker pathogen Neonectria ditissima.</title>
        <authorList>
            <person name="Gomez-Cortecero A."/>
            <person name="Harrison R.J."/>
            <person name="Armitage A.D."/>
        </authorList>
    </citation>
    <scope>NUCLEOTIDE SEQUENCE [LARGE SCALE GENOMIC DNA]</scope>
    <source>
        <strain evidence="4 5">R09/05</strain>
    </source>
</reference>
<dbReference type="SUPFAM" id="SSF56601">
    <property type="entry name" value="beta-lactamase/transpeptidase-like"/>
    <property type="match status" value="1"/>
</dbReference>
<dbReference type="PANTHER" id="PTHR43283:SF17">
    <property type="entry name" value="(LOVD), PUTATIVE (AFU_ORTHOLOGUE AFUA_5G00920)-RELATED"/>
    <property type="match status" value="1"/>
</dbReference>
<evidence type="ECO:0000256" key="1">
    <source>
        <dbReference type="ARBA" id="ARBA00009009"/>
    </source>
</evidence>
<gene>
    <name evidence="4" type="ORF">AK830_g166</name>
</gene>
<dbReference type="GO" id="GO:0016787">
    <property type="term" value="F:hydrolase activity"/>
    <property type="evidence" value="ECO:0007669"/>
    <property type="project" value="UniProtKB-KW"/>
</dbReference>
<protein>
    <recommendedName>
        <fullName evidence="3">Beta-lactamase-related domain-containing protein</fullName>
    </recommendedName>
</protein>
<keyword evidence="2" id="KW-0378">Hydrolase</keyword>
<dbReference type="Gene3D" id="3.40.710.10">
    <property type="entry name" value="DD-peptidase/beta-lactamase superfamily"/>
    <property type="match status" value="1"/>
</dbReference>
<name>A0A0P7BWN4_9HYPO</name>
<dbReference type="OrthoDB" id="428260at2759"/>
<accession>A0A0P7BWN4</accession>
<organism evidence="4 5">
    <name type="scientific">Neonectria ditissima</name>
    <dbReference type="NCBI Taxonomy" id="78410"/>
    <lineage>
        <taxon>Eukaryota</taxon>
        <taxon>Fungi</taxon>
        <taxon>Dikarya</taxon>
        <taxon>Ascomycota</taxon>
        <taxon>Pezizomycotina</taxon>
        <taxon>Sordariomycetes</taxon>
        <taxon>Hypocreomycetidae</taxon>
        <taxon>Hypocreales</taxon>
        <taxon>Nectriaceae</taxon>
        <taxon>Neonectria</taxon>
    </lineage>
</organism>
<comment type="caution">
    <text evidence="4">The sequence shown here is derived from an EMBL/GenBank/DDBJ whole genome shotgun (WGS) entry which is preliminary data.</text>
</comment>
<feature type="domain" description="Beta-lactamase-related" evidence="3">
    <location>
        <begin position="47"/>
        <end position="384"/>
    </location>
</feature>
<evidence type="ECO:0000256" key="2">
    <source>
        <dbReference type="ARBA" id="ARBA00022801"/>
    </source>
</evidence>
<comment type="similarity">
    <text evidence="1">Belongs to the class-A beta-lactamase family.</text>
</comment>
<dbReference type="InterPro" id="IPR001466">
    <property type="entry name" value="Beta-lactam-related"/>
</dbReference>
<dbReference type="InterPro" id="IPR050789">
    <property type="entry name" value="Diverse_Enzym_Activities"/>
</dbReference>
<proteinExistence type="inferred from homology"/>
<dbReference type="Proteomes" id="UP000050424">
    <property type="component" value="Unassembled WGS sequence"/>
</dbReference>
<dbReference type="InterPro" id="IPR012338">
    <property type="entry name" value="Beta-lactam/transpept-like"/>
</dbReference>
<dbReference type="Pfam" id="PF00144">
    <property type="entry name" value="Beta-lactamase"/>
    <property type="match status" value="1"/>
</dbReference>